<protein>
    <submittedName>
        <fullName evidence="2">Uncharacterized protein</fullName>
    </submittedName>
</protein>
<feature type="compositionally biased region" description="Low complexity" evidence="1">
    <location>
        <begin position="140"/>
        <end position="153"/>
    </location>
</feature>
<feature type="compositionally biased region" description="Low complexity" evidence="1">
    <location>
        <begin position="72"/>
        <end position="83"/>
    </location>
</feature>
<organism evidence="2 3">
    <name type="scientific">Saitozyma podzolica</name>
    <dbReference type="NCBI Taxonomy" id="1890683"/>
    <lineage>
        <taxon>Eukaryota</taxon>
        <taxon>Fungi</taxon>
        <taxon>Dikarya</taxon>
        <taxon>Basidiomycota</taxon>
        <taxon>Agaricomycotina</taxon>
        <taxon>Tremellomycetes</taxon>
        <taxon>Tremellales</taxon>
        <taxon>Trimorphomycetaceae</taxon>
        <taxon>Saitozyma</taxon>
    </lineage>
</organism>
<proteinExistence type="predicted"/>
<dbReference type="AlphaFoldDB" id="A0A427YNK9"/>
<name>A0A427YNK9_9TREE</name>
<dbReference type="STRING" id="1890683.A0A427YNK9"/>
<feature type="compositionally biased region" description="Low complexity" evidence="1">
    <location>
        <begin position="29"/>
        <end position="48"/>
    </location>
</feature>
<evidence type="ECO:0000313" key="2">
    <source>
        <dbReference type="EMBL" id="RSH92665.1"/>
    </source>
</evidence>
<evidence type="ECO:0000256" key="1">
    <source>
        <dbReference type="SAM" id="MobiDB-lite"/>
    </source>
</evidence>
<dbReference type="PANTHER" id="PTHR38696:SF1">
    <property type="entry name" value="MEDIATOR OF RNA POLYMERASE II TRANSCRIPTION SUBUNIT 13"/>
    <property type="match status" value="1"/>
</dbReference>
<keyword evidence="3" id="KW-1185">Reference proteome</keyword>
<feature type="compositionally biased region" description="Polar residues" evidence="1">
    <location>
        <begin position="49"/>
        <end position="66"/>
    </location>
</feature>
<accession>A0A427YNK9</accession>
<reference evidence="2 3" key="1">
    <citation type="submission" date="2018-11" db="EMBL/GenBank/DDBJ databases">
        <title>Genome sequence of Saitozyma podzolica DSM 27192.</title>
        <authorList>
            <person name="Aliyu H."/>
            <person name="Gorte O."/>
            <person name="Ochsenreither K."/>
        </authorList>
    </citation>
    <scope>NUCLEOTIDE SEQUENCE [LARGE SCALE GENOMIC DNA]</scope>
    <source>
        <strain evidence="2 3">DSM 27192</strain>
    </source>
</reference>
<dbReference type="OrthoDB" id="3255427at2759"/>
<gene>
    <name evidence="2" type="ORF">EHS25_008110</name>
</gene>
<feature type="compositionally biased region" description="Basic residues" evidence="1">
    <location>
        <begin position="7"/>
        <end position="19"/>
    </location>
</feature>
<evidence type="ECO:0000313" key="3">
    <source>
        <dbReference type="Proteomes" id="UP000279259"/>
    </source>
</evidence>
<feature type="region of interest" description="Disordered" evidence="1">
    <location>
        <begin position="1"/>
        <end position="91"/>
    </location>
</feature>
<sequence>MPLHMPHIGKHKHDHHHRASHPEPESYIPTSASRSGTGTAPSSPGSPSITLPPTSPRDTNGGSTSHPAARRTSTMTSSTSSSSNAPPSILKKIDSASTSDYTNSSSSASAFLSKRFSNLGLNRTDTISSYQSDDDRDDASSPSTPATSVSSLSNQCPLPATLTAGQRFPFFMMTLSSTSTLSFIALPLAMRPIVLDAVTRAWKRGLAKTSQVEYQPELMKRHKDKGCEGGVWEITLKDNAWMPESKDKVSSKRILINLLTEFAREGYNLTSSFRTSAKDSGKDTLIFLRGEPDPDPIFFAVAFHSSDRVWIIDAEADVGERLEEGIRTWWVDGIRDARVRERHCREIRLRGAPWTAHSTSSLISARCIHLAIMKHITHASRGYDFVGSVDMADIEEGEMPVCFYRRKWGASRAVWDFVEPQPQPKSQSQDKMASP</sequence>
<feature type="region of interest" description="Disordered" evidence="1">
    <location>
        <begin position="127"/>
        <end position="156"/>
    </location>
</feature>
<comment type="caution">
    <text evidence="2">The sequence shown here is derived from an EMBL/GenBank/DDBJ whole genome shotgun (WGS) entry which is preliminary data.</text>
</comment>
<dbReference type="EMBL" id="RSCD01000005">
    <property type="protein sequence ID" value="RSH92665.1"/>
    <property type="molecule type" value="Genomic_DNA"/>
</dbReference>
<dbReference type="Proteomes" id="UP000279259">
    <property type="component" value="Unassembled WGS sequence"/>
</dbReference>
<dbReference type="PANTHER" id="PTHR38696">
    <property type="entry name" value="MEDIATOR OF RNA POLYMERASE II TRANSCRIPTION SUBUNIT 13"/>
    <property type="match status" value="1"/>
</dbReference>